<dbReference type="InterPro" id="IPR038717">
    <property type="entry name" value="Tc1-like_DDE_dom"/>
</dbReference>
<dbReference type="GO" id="GO:0003676">
    <property type="term" value="F:nucleic acid binding"/>
    <property type="evidence" value="ECO:0007669"/>
    <property type="project" value="InterPro"/>
</dbReference>
<proteinExistence type="predicted"/>
<name>A0A9Q3EQF5_9BASI</name>
<evidence type="ECO:0000259" key="1">
    <source>
        <dbReference type="Pfam" id="PF13358"/>
    </source>
</evidence>
<organism evidence="2 3">
    <name type="scientific">Austropuccinia psidii MF-1</name>
    <dbReference type="NCBI Taxonomy" id="1389203"/>
    <lineage>
        <taxon>Eukaryota</taxon>
        <taxon>Fungi</taxon>
        <taxon>Dikarya</taxon>
        <taxon>Basidiomycota</taxon>
        <taxon>Pucciniomycotina</taxon>
        <taxon>Pucciniomycetes</taxon>
        <taxon>Pucciniales</taxon>
        <taxon>Sphaerophragmiaceae</taxon>
        <taxon>Austropuccinia</taxon>
    </lineage>
</organism>
<dbReference type="InterPro" id="IPR036397">
    <property type="entry name" value="RNaseH_sf"/>
</dbReference>
<dbReference type="Gene3D" id="3.30.420.10">
    <property type="entry name" value="Ribonuclease H-like superfamily/Ribonuclease H"/>
    <property type="match status" value="1"/>
</dbReference>
<accession>A0A9Q3EQF5</accession>
<keyword evidence="3" id="KW-1185">Reference proteome</keyword>
<dbReference type="AlphaFoldDB" id="A0A9Q3EQF5"/>
<protein>
    <recommendedName>
        <fullName evidence="1">Tc1-like transposase DDE domain-containing protein</fullName>
    </recommendedName>
</protein>
<dbReference type="Proteomes" id="UP000765509">
    <property type="component" value="Unassembled WGS sequence"/>
</dbReference>
<gene>
    <name evidence="2" type="ORF">O181_067250</name>
</gene>
<comment type="caution">
    <text evidence="2">The sequence shown here is derived from an EMBL/GenBank/DDBJ whole genome shotgun (WGS) entry which is preliminary data.</text>
</comment>
<sequence>MVWGAFIARTKGPLVFLDGNQTAKLFVQQVYKPHLRPFYDYMVDAPYIRNRERIAMMEDGAPIHTAQISNEWQARNQIDKLPWLAHLPNLNPIENVWKTIKMQVSKHHQPHTMDKLRAAIQMAWDKLSPYFFDKLLLGMNDCMQAVISANGGPIRW</sequence>
<feature type="domain" description="Tc1-like transposase DDE" evidence="1">
    <location>
        <begin position="26"/>
        <end position="116"/>
    </location>
</feature>
<dbReference type="EMBL" id="AVOT02033603">
    <property type="protein sequence ID" value="MBW0527535.1"/>
    <property type="molecule type" value="Genomic_DNA"/>
</dbReference>
<evidence type="ECO:0000313" key="2">
    <source>
        <dbReference type="EMBL" id="MBW0527535.1"/>
    </source>
</evidence>
<evidence type="ECO:0000313" key="3">
    <source>
        <dbReference type="Proteomes" id="UP000765509"/>
    </source>
</evidence>
<dbReference type="Pfam" id="PF13358">
    <property type="entry name" value="DDE_3"/>
    <property type="match status" value="1"/>
</dbReference>
<reference evidence="2" key="1">
    <citation type="submission" date="2021-03" db="EMBL/GenBank/DDBJ databases">
        <title>Draft genome sequence of rust myrtle Austropuccinia psidii MF-1, a brazilian biotype.</title>
        <authorList>
            <person name="Quecine M.C."/>
            <person name="Pachon D.M.R."/>
            <person name="Bonatelli M.L."/>
            <person name="Correr F.H."/>
            <person name="Franceschini L.M."/>
            <person name="Leite T.F."/>
            <person name="Margarido G.R.A."/>
            <person name="Almeida C.A."/>
            <person name="Ferrarezi J.A."/>
            <person name="Labate C.A."/>
        </authorList>
    </citation>
    <scope>NUCLEOTIDE SEQUENCE</scope>
    <source>
        <strain evidence="2">MF-1</strain>
    </source>
</reference>